<keyword evidence="5" id="KW-0677">Repeat</keyword>
<dbReference type="Pfam" id="PF13602">
    <property type="entry name" value="ADH_zinc_N_2"/>
    <property type="match status" value="1"/>
</dbReference>
<evidence type="ECO:0000256" key="1">
    <source>
        <dbReference type="ARBA" id="ARBA00001957"/>
    </source>
</evidence>
<dbReference type="PROSITE" id="PS00606">
    <property type="entry name" value="KS3_1"/>
    <property type="match status" value="2"/>
</dbReference>
<dbReference type="InterPro" id="IPR014030">
    <property type="entry name" value="Ketoacyl_synth_N"/>
</dbReference>
<comment type="pathway">
    <text evidence="11">Antibiotic biosynthesis; erythromycin biosynthesis.</text>
</comment>
<dbReference type="InterPro" id="IPR050091">
    <property type="entry name" value="PKS_NRPS_Biosynth_Enz"/>
</dbReference>
<dbReference type="GO" id="GO:0004312">
    <property type="term" value="F:fatty acid synthase activity"/>
    <property type="evidence" value="ECO:0007669"/>
    <property type="project" value="TreeGrafter"/>
</dbReference>
<dbReference type="GO" id="GO:0006633">
    <property type="term" value="P:fatty acid biosynthetic process"/>
    <property type="evidence" value="ECO:0007669"/>
    <property type="project" value="InterPro"/>
</dbReference>
<dbReference type="Pfam" id="PF14765">
    <property type="entry name" value="PS-DH"/>
    <property type="match status" value="1"/>
</dbReference>
<dbReference type="SUPFAM" id="SSF51735">
    <property type="entry name" value="NAD(P)-binding Rossmann-fold domains"/>
    <property type="match status" value="5"/>
</dbReference>
<reference evidence="14 15" key="1">
    <citation type="journal article" date="2007" name="Nat. Biotechnol.">
        <title>Complete genome sequence of the erythromycin-producing bacterium Saccharopolyspora erythraea NRRL23338.</title>
        <authorList>
            <person name="Oliynyk M."/>
            <person name="Samborskyy M."/>
            <person name="Lester J.B."/>
            <person name="Mironenko T."/>
            <person name="Scott N."/>
            <person name="Dickens S."/>
            <person name="Haydock S.F."/>
            <person name="Leadlay P.F."/>
        </authorList>
    </citation>
    <scope>NUCLEOTIDE SEQUENCE [LARGE SCALE GENOMIC DNA]</scope>
    <source>
        <strain evidence="15">ATCC 11635 / DSM 40517 / JCM 4748 / NBRC 13426 / NCIMB 8594 / NRRL 2338</strain>
    </source>
</reference>
<dbReference type="Pfam" id="PF08990">
    <property type="entry name" value="Docking"/>
    <property type="match status" value="1"/>
</dbReference>
<dbReference type="SMR" id="A4F7P0"/>
<dbReference type="InterPro" id="IPR009081">
    <property type="entry name" value="PP-bd_ACP"/>
</dbReference>
<dbReference type="Pfam" id="PF02801">
    <property type="entry name" value="Ketoacyl-synt_C"/>
    <property type="match status" value="2"/>
</dbReference>
<keyword evidence="4" id="KW-0808">Transferase</keyword>
<dbReference type="KEGG" id="sen:SACE_0723"/>
<evidence type="ECO:0000313" key="14">
    <source>
        <dbReference type="EMBL" id="CAM00064.1"/>
    </source>
</evidence>
<dbReference type="InterPro" id="IPR049900">
    <property type="entry name" value="PKS_mFAS_DH"/>
</dbReference>
<dbReference type="CDD" id="cd08956">
    <property type="entry name" value="KR_3_FAS_SDR_x"/>
    <property type="match status" value="1"/>
</dbReference>
<dbReference type="InterPro" id="IPR013968">
    <property type="entry name" value="PKS_KR"/>
</dbReference>
<dbReference type="InterPro" id="IPR020806">
    <property type="entry name" value="PKS_PP-bd"/>
</dbReference>
<dbReference type="InterPro" id="IPR015083">
    <property type="entry name" value="NorB/c/GfsB-D-like_docking"/>
</dbReference>
<sequence length="3567" mass="374364">MTDSEKVAEYLRRATLDLRAARQRIRELESDPIAIVSMACRLPGGVNTPQRLWELLREGGETLSGFPTDRGWDLARLHHPDPDNPGTSYVDKGGFLDDAAGFDAEFFGVSPREAAAMDPQQRLLLETSWELVENAGIDPHSLRGTATGVFLGVAKFGYGEDTAAAEDVEGYSVTGVAPAVASGRISYTMGLEGPSISVDTACSSSLVALHLAVESLRKGESSMAVVGGAAVMATPGVFVDFSRQRALAADGRSKAFGAGADGFGFSEGVTLVLLERLSEARRNGHEVLAVVRGSALNQDGASNGLSAPSGPAQRRVIRQALESCGLEPGDVDAVEAHGTGTALGDPIEANALLDTYGRDRDADRPLWLGSVKSNIGHTQAAAGVTGLLKVVLALRNGELPATLHVEEPTPHVDWSSGGVALLAGNQPWRRGERTRRAAVSAFGISGTNAHVIVEEAPEREHRETTAHDGRPVPLVVSARSTAALRAQAAQIAELLERPDADLAGVGLGLATTRARHEHRAAVVASTREEAVRGLREIAAGAATADAVVEGVTEVDGRNVVFLFPGQGSQWAGMGAELLSSSPVFAGKIRACDESMAPMQDWKVSDVLRQAPGAPGLDRVDVVQPVLFAVMVSLAELWRSYGVEPAAVVGHSQGEIAAAHVAGALTLEDAAKLVVGRSRLMRSLSGEGGMAAVALGEAAVRERLRPWQDRLSVAAVNGPRSVVVSGEPGALRAFSEDCAAEGIRVRDIDVDYASHSPQIERVREELLETTGDIAPRPARVTFHSTVESRSMDGTELDARYWYRNLRETVRFADAVTRLAESGYDAFIEVSPHPVVVQAVEEAVEEADGAEDAVVVGSLHRDGGDLSAFLRSMATAHVSGVDIRWDVALPGAAPFALPTYPFQRKRYWLQPAAPAAASDELAYRVSWTPIEKPESGNLDGDWLVVTPLISPEWTEMLCEAINANGGRALRCEVDTSASRTEMAQAVAQAGTGFRGVLSLLSSDESACRPGVPAGAVGLLTLVQALGDAGVDAPVWCLTQGAVRTPADDDLARPAQTTAHGFAQVAGLELPGRWGGVVDLPESVDDAALRLLVAVLRGGGRAEDHLAVRDGRLHGRRVVRASLPQSGSRSWTPHGTVLVTGAASPVGDQLVRWLADRGAERLVLAGACPGDDLLAAVEEAGASAVVCAQDAAALREALGDEPVTALVHAGTLTNFGSISEVAPEEFAETIAAKTALLAVLDEVLGDRAVEREVYCSSVAGIWGGAGMAAYAAGSAYLDALAEHHRARGRSCTSVAWTPWALPGGAVDDGYLRERGLRSLSADRAMRTWERVLAAGPVSVAVADVDWPVLSEGFAATRPTALFAELAGRGGQAEAEPDSGPTGEPAQRLAGLSPDEQQENLLELVANAVAEVLGHESAAEINVRRAFSELGLDSLNAMALRKRLSASTGLRLPASLVFDHPTVTALAQHLRARLVGDADQAAVRVVGAADESEPIAIVGIGCRFPGGIGSPEQLWRVLAEGANLTTGFPADRGWDIGRLYHPDPDNPGTSYVDKGGFLTDAADFDPGFFGITPREALAMDPQQRLMLETAWEAVERAGIDPDALRGTDTGVFVGMNGQSYMQLLAGEAERVDGYQGLGNSASVLSGRIAYTFGWEGPALTVDTACSSSLVGIHLAMQALRRGECSLALAGGVTVMSDPYTFVDFSTQRGLASDGRCKAFSARADGFALSEGVAALVLEPLSRARANGHQVLAVLRGSAVNQDGASNGLAAPNGPSQERVIRQALAASGVPAADVDVVEAHGTGTELGDPIEAGALIATYGQDRDRPLRLGSVKTNIGHTQAAAGAAGVIKVVLAMRHGMLPRSLHADELSPHIDWESGAVEVLREEVPWPAGERPRRAGVSSFGVSGTNAHVIVEEAPAEQEAARTERGPLPFVLSGRSEAVVAAQARALAEHLRDTPELGLTDAAWTLATGRARFDVRAAVLGDDRAGVCAELDALAEGRPSADAVAPVTSAPRKPVLVFPGQGAQWVGMARDLLESSEVFAESMSRCAEALSPHTDWKLLDVVRGDGGPDPHERVDVLQPVLFSIMVSLAELWRAHGVTPAAVVGHSQGEIAAAHVAGALSLEAAAKVVALRSQVLRELDDQGGMVSVGASRDELETVLARWDGRVAVAAVNGPGTSVVAGPTAELDEFFAEAEAREMKPRRIAVRYASHSPEVARIEDRLAAELGTITAVRGSVPLHSTVTGEVIDTSAMDASYWYRNLRRPVLFEQAVRGLVEQGFDTFVEVSPHPVLLMAVEETAEHAGAEVTCVPTLRREQSGPHEFLRNLLRAHVHGVGADLRPAVAGGRPAELPTYPFEHQRFWPRPHRPADVSALGVRGAEHPLLLAAVDVPGHGGAVFTGRLSTDEQPWLAEHVVGGRTLVPGSVLVDLALAAGEDVGLPVLEELVLQRPLVLAGAGALLRMSVGAPDESGRRTIDVHAAEDVADLADAQWSQHATGTLAQGVAAGPRDTEQWPPEDAVRIPLDDHYDGLAEQGYEYGPSFQALRAAWRKDDSVYAEVSIAADEEGYAFHPVLLDAVAQTLSLGALGEPGGGKLPFAWNTVTLHASGATSVRVVATPAGADAMALRVTDPAGHLVATVDSLVVRSTGEKWEQPEPRGGEGELHALDWVRLAEPGSTGRVVAADASDLDAVLRSGEPEPDAVLVRYEPEGDDPRAAARHGVLWAAALVRRWLEQEELPGATLVIATSGAVTVSDDDSVPEPGAAAMWGVIRCAQAESPDRFVLLDTDAEPGMLPAVPDNPQLALRGDDVFVPRLSPLAPSALTLPAGTQRLVPGDGAIDSVAFEPAPDVEQPLRAGEVRVDVRATGVNFRDVLLALGMYPQKADMGTEAAGVVTAVGPDVDAFAPGDRVLGLFQGAFAPIAVTDHRLLARVPDGWSDADAAAVPIAYTTAHYALHDLAGLRAGQSVLIHAAAGGVGMAAVALARRAGAEVLATAGPAKHGTLRALGLDDEHIASSRETGFARKFRERTGGRGVDVVLNSLTGELLDESADLLAEDGVFVEMGKTDLRDAGDFRGRYAPFDLGEAGDDRLGEILREVVGLLGAGELDRLPVSAWELGSAPAALQHMSRGRHVGKLVLTQPAPVDPDGTVLITGGTGTLGRLLARHLVTEHGVRHLLLVSRRGADAPGSDELRAEIEDLGASAEIAACDTADRDALSALLDGLPRPLTGVVHAAGVLADGLVTSIDEPAVEQVLRAKVDAAWNLHELTANTGLSFFVLFSSAASVLAGPGQGVYAAANESLNALAALRRTRGLPAKALGWGLWAQASEMTSGLGDRIARTGVAALPTERALALFDSALRRGGEVVFPLSINRSALRRAEFVPEVLRGMVRAKLRAAGQAEAAGPNVVDRLAGRSESDQVAGLAELVRSHAAAVSGYGSADQLPERKAFKDLGFDSLAAVELRNRLGTATGVRLPSTLVFDHPTPLAVAEHLRDRLFAASPAVDIGDRLDELEKALEALSAEDGHDDVGQRLESLLRRWNSRRADAPSTSAISEDASDDELFSMLDQRFGGGEDL</sequence>
<dbReference type="InterPro" id="IPR006162">
    <property type="entry name" value="Ppantetheine_attach_site"/>
</dbReference>
<dbReference type="CDD" id="cd05195">
    <property type="entry name" value="enoyl_red"/>
    <property type="match status" value="1"/>
</dbReference>
<dbReference type="SMART" id="SM01294">
    <property type="entry name" value="PKS_PP_betabranch"/>
    <property type="match status" value="2"/>
</dbReference>
<dbReference type="FunFam" id="1.10.1200.10:FF:000007">
    <property type="entry name" value="Probable polyketide synthase pks17"/>
    <property type="match status" value="2"/>
</dbReference>
<evidence type="ECO:0000256" key="6">
    <source>
        <dbReference type="ARBA" id="ARBA00023194"/>
    </source>
</evidence>
<accession>A4F7P0</accession>
<dbReference type="InterPro" id="IPR020843">
    <property type="entry name" value="ER"/>
</dbReference>
<dbReference type="SMART" id="SM00829">
    <property type="entry name" value="PKS_ER"/>
    <property type="match status" value="1"/>
</dbReference>
<comment type="function">
    <text evidence="10">Involved in the biosynthesis of antibiotic erythromycin via the biosynthesis of its aglycone precursor, 6-deoxyerythronolide B (6-dEB).</text>
</comment>
<evidence type="ECO:0000313" key="15">
    <source>
        <dbReference type="Proteomes" id="UP000006728"/>
    </source>
</evidence>
<evidence type="ECO:0000256" key="10">
    <source>
        <dbReference type="ARBA" id="ARBA00060158"/>
    </source>
</evidence>
<dbReference type="GO" id="GO:0031177">
    <property type="term" value="F:phosphopantetheine binding"/>
    <property type="evidence" value="ECO:0007669"/>
    <property type="project" value="InterPro"/>
</dbReference>
<keyword evidence="7" id="KW-0511">Multifunctional enzyme</keyword>
<name>A4F7P0_SACEN</name>
<dbReference type="SMART" id="SM00827">
    <property type="entry name" value="PKS_AT"/>
    <property type="match status" value="2"/>
</dbReference>
<dbReference type="GO" id="GO:0047879">
    <property type="term" value="F:erythronolide synthase activity"/>
    <property type="evidence" value="ECO:0007669"/>
    <property type="project" value="UniProtKB-EC"/>
</dbReference>
<evidence type="ECO:0000256" key="5">
    <source>
        <dbReference type="ARBA" id="ARBA00022737"/>
    </source>
</evidence>
<keyword evidence="15" id="KW-1185">Reference proteome</keyword>
<dbReference type="InterPro" id="IPR036736">
    <property type="entry name" value="ACP-like_sf"/>
</dbReference>
<evidence type="ECO:0000256" key="3">
    <source>
        <dbReference type="ARBA" id="ARBA00022553"/>
    </source>
</evidence>
<comment type="subunit">
    <text evidence="12">Homodimer. Erythronolide synthase is composed of EryAI, EryAII and EryAIII multimodular (2 modules) polypeptides each coding for a functional synthase subunit which participates in 2 of the six FAS-like elongation steps required for formation of the polyketide. Module 1, 2, 3, 4, 5, and 6 participating in biosynthesis steps 1, 2, 3, 4, 5, and 6, respectively.</text>
</comment>
<dbReference type="GO" id="GO:0016491">
    <property type="term" value="F:oxidoreductase activity"/>
    <property type="evidence" value="ECO:0007669"/>
    <property type="project" value="InterPro"/>
</dbReference>
<dbReference type="SMART" id="SM00826">
    <property type="entry name" value="PKS_DH"/>
    <property type="match status" value="1"/>
</dbReference>
<dbReference type="Pfam" id="PF00109">
    <property type="entry name" value="ketoacyl-synt"/>
    <property type="match status" value="2"/>
</dbReference>
<dbReference type="FunFam" id="3.40.47.10:FF:000019">
    <property type="entry name" value="Polyketide synthase type I"/>
    <property type="match status" value="2"/>
</dbReference>
<dbReference type="PANTHER" id="PTHR43775">
    <property type="entry name" value="FATTY ACID SYNTHASE"/>
    <property type="match status" value="1"/>
</dbReference>
<dbReference type="SUPFAM" id="SSF101166">
    <property type="entry name" value="Docking domain A of the erythromycin polyketide synthase (DEBS)"/>
    <property type="match status" value="1"/>
</dbReference>
<dbReference type="FunFam" id="3.40.366.10:FF:000002">
    <property type="entry name" value="Probable polyketide synthase 2"/>
    <property type="match status" value="2"/>
</dbReference>
<evidence type="ECO:0000256" key="13">
    <source>
        <dbReference type="ARBA" id="ARBA00066981"/>
    </source>
</evidence>
<dbReference type="Gene3D" id="3.30.70.3290">
    <property type="match status" value="2"/>
</dbReference>
<dbReference type="Gene3D" id="3.10.129.110">
    <property type="entry name" value="Polyketide synthase dehydratase"/>
    <property type="match status" value="1"/>
</dbReference>
<gene>
    <name evidence="14" type="primary">eryAII</name>
    <name evidence="14" type="ordered locus">SACE_0723</name>
</gene>
<dbReference type="SUPFAM" id="SSF47336">
    <property type="entry name" value="ACP-like"/>
    <property type="match status" value="2"/>
</dbReference>
<dbReference type="InterPro" id="IPR011032">
    <property type="entry name" value="GroES-like_sf"/>
</dbReference>
<dbReference type="Gene3D" id="1.20.5.1140">
    <property type="entry name" value="Docking domain of the erythromycin polyketide synthase (DEBS)"/>
    <property type="match status" value="1"/>
</dbReference>
<dbReference type="InterPro" id="IPR015357">
    <property type="entry name" value="EryA2_docking"/>
</dbReference>
<evidence type="ECO:0000256" key="11">
    <source>
        <dbReference type="ARBA" id="ARBA00060622"/>
    </source>
</evidence>
<dbReference type="Gene3D" id="3.40.47.10">
    <property type="match status" value="2"/>
</dbReference>
<reference evidence="16" key="2">
    <citation type="journal article" date="2024" name="Nat. Chem. Biol.">
        <title>Structural basis for intermodular communication in assembly-line polyketide biosynthesis.</title>
        <authorList>
            <person name="Cogan D.P."/>
            <person name="Soohoo A.M."/>
            <person name="Chen M."/>
            <person name="Liu Y."/>
            <person name="Brodsky K.L."/>
            <person name="Khosla C."/>
        </authorList>
    </citation>
    <scope>STRUCTURE BY ELECTRON MICROSCOPY (3.05 ANGSTROMS) OF 2-922</scope>
</reference>
<dbReference type="STRING" id="405948.SACE_0723"/>
<keyword evidence="8" id="KW-0012">Acyltransferase</keyword>
<dbReference type="SMART" id="SM00822">
    <property type="entry name" value="PKS_KR"/>
    <property type="match status" value="2"/>
</dbReference>
<dbReference type="SUPFAM" id="SSF52151">
    <property type="entry name" value="FabD/lysophospholipase-like"/>
    <property type="match status" value="2"/>
</dbReference>
<dbReference type="SUPFAM" id="SSF53901">
    <property type="entry name" value="Thiolase-like"/>
    <property type="match status" value="2"/>
</dbReference>
<dbReference type="GO" id="GO:0004315">
    <property type="term" value="F:3-oxoacyl-[acyl-carrier-protein] synthase activity"/>
    <property type="evidence" value="ECO:0007669"/>
    <property type="project" value="InterPro"/>
</dbReference>
<dbReference type="Gene3D" id="3.90.180.10">
    <property type="entry name" value="Medium-chain alcohol dehydrogenases, catalytic domain"/>
    <property type="match status" value="1"/>
</dbReference>
<dbReference type="Pfam" id="PF21089">
    <property type="entry name" value="PKS_DH_N"/>
    <property type="match status" value="1"/>
</dbReference>
<evidence type="ECO:0000256" key="12">
    <source>
        <dbReference type="ARBA" id="ARBA00063272"/>
    </source>
</evidence>
<dbReference type="Gene3D" id="3.40.50.11460">
    <property type="match status" value="1"/>
</dbReference>
<dbReference type="FunFam" id="3.90.180.10:FF:000032">
    <property type="entry name" value="Probable polyketide synthase pks1"/>
    <property type="match status" value="1"/>
</dbReference>
<dbReference type="SMART" id="SM00823">
    <property type="entry name" value="PKS_PP"/>
    <property type="match status" value="2"/>
</dbReference>
<dbReference type="InterPro" id="IPR016036">
    <property type="entry name" value="Malonyl_transacylase_ACP-bd"/>
</dbReference>
<evidence type="ECO:0000256" key="9">
    <source>
        <dbReference type="ARBA" id="ARBA00052442"/>
    </source>
</evidence>
<dbReference type="InterPro" id="IPR016035">
    <property type="entry name" value="Acyl_Trfase/lysoPLipase"/>
</dbReference>
<dbReference type="Pfam" id="PF09277">
    <property type="entry name" value="Erythro-docking"/>
    <property type="match status" value="1"/>
</dbReference>
<dbReference type="InterPro" id="IPR014043">
    <property type="entry name" value="Acyl_transferase_dom"/>
</dbReference>
<dbReference type="SUPFAM" id="SSF50129">
    <property type="entry name" value="GroES-like"/>
    <property type="match status" value="1"/>
</dbReference>
<dbReference type="InterPro" id="IPR001227">
    <property type="entry name" value="Ac_transferase_dom_sf"/>
</dbReference>
<dbReference type="Pfam" id="PF22953">
    <property type="entry name" value="SpnB_Rossmann"/>
    <property type="match status" value="1"/>
</dbReference>
<dbReference type="Gene3D" id="3.40.366.10">
    <property type="entry name" value="Malonyl-Coenzyme A Acyl Carrier Protein, domain 2"/>
    <property type="match status" value="2"/>
</dbReference>
<dbReference type="PANTHER" id="PTHR43775:SF51">
    <property type="entry name" value="INACTIVE PHENOLPHTHIOCEROL SYNTHESIS POLYKETIDE SYNTHASE TYPE I PKS1-RELATED"/>
    <property type="match status" value="1"/>
</dbReference>
<dbReference type="EMBL" id="AM420293">
    <property type="protein sequence ID" value="CAM00064.1"/>
    <property type="molecule type" value="Genomic_DNA"/>
</dbReference>
<dbReference type="PROSITE" id="PS52004">
    <property type="entry name" value="KS3_2"/>
    <property type="match status" value="2"/>
</dbReference>
<evidence type="ECO:0007829" key="16">
    <source>
        <dbReference type="PDB" id="8TKO"/>
    </source>
</evidence>
<dbReference type="InterPro" id="IPR016039">
    <property type="entry name" value="Thiolase-like"/>
</dbReference>
<dbReference type="InterPro" id="IPR020807">
    <property type="entry name" value="PKS_DH"/>
</dbReference>
<dbReference type="Pfam" id="PF08659">
    <property type="entry name" value="KR"/>
    <property type="match status" value="2"/>
</dbReference>
<comment type="catalytic activity">
    <reaction evidence="9">
        <text>6 (S)-methylmalonyl-CoA + propanoyl-CoA + 6 NADPH + 12 H(+) = 6-deoxyerythronolide B + 6 CO2 + 6 NADP(+) + 7 CoA + H2O</text>
        <dbReference type="Rhea" id="RHEA:23068"/>
        <dbReference type="ChEBI" id="CHEBI:15377"/>
        <dbReference type="ChEBI" id="CHEBI:15378"/>
        <dbReference type="ChEBI" id="CHEBI:16089"/>
        <dbReference type="ChEBI" id="CHEBI:16526"/>
        <dbReference type="ChEBI" id="CHEBI:57287"/>
        <dbReference type="ChEBI" id="CHEBI:57327"/>
        <dbReference type="ChEBI" id="CHEBI:57392"/>
        <dbReference type="ChEBI" id="CHEBI:57783"/>
        <dbReference type="ChEBI" id="CHEBI:58349"/>
        <dbReference type="EC" id="2.3.1.94"/>
    </reaction>
</comment>
<dbReference type="eggNOG" id="COG0604">
    <property type="taxonomic scope" value="Bacteria"/>
</dbReference>
<dbReference type="InterPro" id="IPR032821">
    <property type="entry name" value="PKS_assoc"/>
</dbReference>
<dbReference type="PDB" id="8TKO">
    <property type="method" value="EM"/>
    <property type="resolution" value="3.05 A"/>
    <property type="chains" value="A/B=2-922"/>
</dbReference>
<dbReference type="InterPro" id="IPR036291">
    <property type="entry name" value="NAD(P)-bd_dom_sf"/>
</dbReference>
<dbReference type="PROSITE" id="PS52019">
    <property type="entry name" value="PKS_MFAS_DH"/>
    <property type="match status" value="1"/>
</dbReference>
<dbReference type="SMART" id="SM00825">
    <property type="entry name" value="PKS_KS"/>
    <property type="match status" value="2"/>
</dbReference>
<dbReference type="Gene3D" id="6.10.40.10">
    <property type="match status" value="1"/>
</dbReference>
<dbReference type="HOGENOM" id="CLU_000022_35_8_11"/>
<dbReference type="Gene3D" id="3.40.50.720">
    <property type="entry name" value="NAD(P)-binding Rossmann-like Domain"/>
    <property type="match status" value="2"/>
</dbReference>
<dbReference type="InterPro" id="IPR042104">
    <property type="entry name" value="PKS_dehydratase_sf"/>
</dbReference>
<evidence type="ECO:0000256" key="4">
    <source>
        <dbReference type="ARBA" id="ARBA00022679"/>
    </source>
</evidence>
<dbReference type="InterPro" id="IPR057326">
    <property type="entry name" value="KR_dom"/>
</dbReference>
<evidence type="ECO:0000256" key="7">
    <source>
        <dbReference type="ARBA" id="ARBA00023268"/>
    </source>
</evidence>
<dbReference type="PROSITE" id="PS50075">
    <property type="entry name" value="CARRIER"/>
    <property type="match status" value="2"/>
</dbReference>
<dbReference type="EC" id="2.3.1.94" evidence="13"/>
<dbReference type="InterPro" id="IPR013154">
    <property type="entry name" value="ADH-like_N"/>
</dbReference>
<dbReference type="CDD" id="cd08952">
    <property type="entry name" value="KR_1_SDR_x"/>
    <property type="match status" value="1"/>
</dbReference>
<dbReference type="Proteomes" id="UP000006728">
    <property type="component" value="Chromosome"/>
</dbReference>
<organism evidence="14 15">
    <name type="scientific">Saccharopolyspora erythraea (strain ATCC 11635 / DSM 40517 / JCM 4748 / NBRC 13426 / NCIMB 8594 / NRRL 2338)</name>
    <dbReference type="NCBI Taxonomy" id="405948"/>
    <lineage>
        <taxon>Bacteria</taxon>
        <taxon>Bacillati</taxon>
        <taxon>Actinomycetota</taxon>
        <taxon>Actinomycetes</taxon>
        <taxon>Pseudonocardiales</taxon>
        <taxon>Pseudonocardiaceae</taxon>
        <taxon>Saccharopolyspora</taxon>
    </lineage>
</organism>
<dbReference type="PROSITE" id="PS00012">
    <property type="entry name" value="PHOSPHOPANTETHEINE"/>
    <property type="match status" value="2"/>
</dbReference>
<dbReference type="GO" id="GO:0033068">
    <property type="term" value="P:macrolide biosynthetic process"/>
    <property type="evidence" value="ECO:0007669"/>
    <property type="project" value="UniProtKB-ARBA"/>
</dbReference>
<dbReference type="eggNOG" id="COG0300">
    <property type="taxonomic scope" value="Bacteria"/>
</dbReference>
<keyword evidence="2" id="KW-0596">Phosphopantetheine</keyword>
<keyword evidence="3" id="KW-0597">Phosphoprotein</keyword>
<dbReference type="InterPro" id="IPR020841">
    <property type="entry name" value="PKS_Beta-ketoAc_synthase_dom"/>
</dbReference>
<evidence type="ECO:0000256" key="8">
    <source>
        <dbReference type="ARBA" id="ARBA00023315"/>
    </source>
</evidence>
<dbReference type="eggNOG" id="COG3321">
    <property type="taxonomic scope" value="Bacteria"/>
</dbReference>
<proteinExistence type="evidence at protein level"/>
<dbReference type="CDD" id="cd00833">
    <property type="entry name" value="PKS"/>
    <property type="match status" value="2"/>
</dbReference>
<dbReference type="InterPro" id="IPR018201">
    <property type="entry name" value="Ketoacyl_synth_AS"/>
</dbReference>
<dbReference type="InterPro" id="IPR049551">
    <property type="entry name" value="PKS_DH_C"/>
</dbReference>
<dbReference type="eggNOG" id="COG0451">
    <property type="taxonomic scope" value="Bacteria"/>
</dbReference>
<dbReference type="InterPro" id="IPR014031">
    <property type="entry name" value="Ketoacyl_synth_C"/>
</dbReference>
<comment type="cofactor">
    <cofactor evidence="1">
        <name>pantetheine 4'-phosphate</name>
        <dbReference type="ChEBI" id="CHEBI:47942"/>
    </cofactor>
</comment>
<dbReference type="InterPro" id="IPR036347">
    <property type="entry name" value="DEBS_docking_sf"/>
</dbReference>
<keyword evidence="6" id="KW-0045">Antibiotic biosynthesis</keyword>
<protein>
    <recommendedName>
        <fullName evidence="13">6-deoxyerythronolide-B synthase</fullName>
        <ecNumber evidence="13">2.3.1.94</ecNumber>
    </recommendedName>
</protein>
<keyword evidence="16" id="KW-0002">3D-structure</keyword>
<dbReference type="Gene3D" id="1.10.1200.10">
    <property type="entry name" value="ACP-like"/>
    <property type="match status" value="2"/>
</dbReference>
<dbReference type="Pfam" id="PF16197">
    <property type="entry name" value="KAsynt_C_assoc"/>
    <property type="match status" value="2"/>
</dbReference>
<evidence type="ECO:0000256" key="2">
    <source>
        <dbReference type="ARBA" id="ARBA00022450"/>
    </source>
</evidence>
<dbReference type="Pfam" id="PF08240">
    <property type="entry name" value="ADH_N"/>
    <property type="match status" value="1"/>
</dbReference>
<dbReference type="InterPro" id="IPR049552">
    <property type="entry name" value="PKS_DH_N"/>
</dbReference>
<dbReference type="SUPFAM" id="SSF55048">
    <property type="entry name" value="Probable ACP-binding domain of malonyl-CoA ACP transacylase"/>
    <property type="match status" value="2"/>
</dbReference>
<dbReference type="InterPro" id="IPR055123">
    <property type="entry name" value="SpnB-like_Rossmann"/>
</dbReference>
<dbReference type="Pfam" id="PF00550">
    <property type="entry name" value="PP-binding"/>
    <property type="match status" value="2"/>
</dbReference>
<dbReference type="Pfam" id="PF00698">
    <property type="entry name" value="Acyl_transf_1"/>
    <property type="match status" value="2"/>
</dbReference>